<name>A0ABR4NV39_9SACH</name>
<sequence>MGESFLEACTPELFDLICGELYAYDLWNLRKCSSELKTMVERVSKWKEICMERWPLDDSHLYLSQYKDFDLKAIWKVIKPTGDTDRWFVYYKYRMRYDQRIIRNVKHLAEFDEVGNEFWKSFLGSVNDRGYLYIPQLLRIRENEEWEKYHWSLEDRSWAIYLMGAVRRKCFYSFFLPDMSFMRSSKFLYERDILLRFSTLDPQFDKLLPYRKETFNKMVKSIYEKYDGDPIKFSGITAGTRMLDIVDALKRYLCTSGSTSYCMEDTMVLRVYAGEARGMPVVLLAIVERIARYLKVECFFNGKFITFVDPTYRDKYGYLVSDGRSIRIFRRHQFVSYLSRRPDICDGQPELYLDTNRTKEPRELLKQFLMDEALRAPTTRWANEVPSSFQTVGMTYPRGRLPPFDNTTTWATMLTRQIEEKYHGFIPFVGNEVTNVDNSDFIIPNNIDEHSWFFNSIKVHPPDFLFFMKPTISKAPVLGDWFDFDTSNCVYTEDIGNFVAVPRGDDLGVVAMAKEVSNTQVVHEGHIWPDLIYLIISTAGEIYTHHVQYVERCNPGVEGIQEFIKDLPYQMGLLFENVDPKTGRFLPNKKLKNLFKKNITLPVHIFFDESLLDY</sequence>
<evidence type="ECO:0000313" key="2">
    <source>
        <dbReference type="Proteomes" id="UP001623330"/>
    </source>
</evidence>
<evidence type="ECO:0000313" key="1">
    <source>
        <dbReference type="EMBL" id="KAL3232594.1"/>
    </source>
</evidence>
<comment type="caution">
    <text evidence="1">The sequence shown here is derived from an EMBL/GenBank/DDBJ whole genome shotgun (WGS) entry which is preliminary data.</text>
</comment>
<gene>
    <name evidence="1" type="ORF">RNJ44_04510</name>
</gene>
<dbReference type="Proteomes" id="UP001623330">
    <property type="component" value="Unassembled WGS sequence"/>
</dbReference>
<proteinExistence type="predicted"/>
<protein>
    <recommendedName>
        <fullName evidence="3">F-box domain-containing protein</fullName>
    </recommendedName>
</protein>
<accession>A0ABR4NV39</accession>
<dbReference type="EMBL" id="JBEVYD010000005">
    <property type="protein sequence ID" value="KAL3232594.1"/>
    <property type="molecule type" value="Genomic_DNA"/>
</dbReference>
<reference evidence="1 2" key="1">
    <citation type="submission" date="2024-05" db="EMBL/GenBank/DDBJ databases">
        <title>Long read based assembly of the Candida bracarensis genome reveals expanded adhesin content.</title>
        <authorList>
            <person name="Marcet-Houben M."/>
            <person name="Ksiezopolska E."/>
            <person name="Gabaldon T."/>
        </authorList>
    </citation>
    <scope>NUCLEOTIDE SEQUENCE [LARGE SCALE GENOMIC DNA]</scope>
    <source>
        <strain evidence="1 2">CBM6</strain>
    </source>
</reference>
<evidence type="ECO:0008006" key="3">
    <source>
        <dbReference type="Google" id="ProtNLM"/>
    </source>
</evidence>
<organism evidence="1 2">
    <name type="scientific">Nakaseomyces bracarensis</name>
    <dbReference type="NCBI Taxonomy" id="273131"/>
    <lineage>
        <taxon>Eukaryota</taxon>
        <taxon>Fungi</taxon>
        <taxon>Dikarya</taxon>
        <taxon>Ascomycota</taxon>
        <taxon>Saccharomycotina</taxon>
        <taxon>Saccharomycetes</taxon>
        <taxon>Saccharomycetales</taxon>
        <taxon>Saccharomycetaceae</taxon>
        <taxon>Nakaseomyces</taxon>
    </lineage>
</organism>
<keyword evidence="2" id="KW-1185">Reference proteome</keyword>